<dbReference type="Proteomes" id="UP001057474">
    <property type="component" value="Chromosome"/>
</dbReference>
<organism evidence="1 2">
    <name type="scientific">Legionella lytica</name>
    <dbReference type="NCBI Taxonomy" id="96232"/>
    <lineage>
        <taxon>Bacteria</taxon>
        <taxon>Pseudomonadati</taxon>
        <taxon>Pseudomonadota</taxon>
        <taxon>Gammaproteobacteria</taxon>
        <taxon>Legionellales</taxon>
        <taxon>Legionellaceae</taxon>
        <taxon>Legionella</taxon>
    </lineage>
</organism>
<keyword evidence="2" id="KW-1185">Reference proteome</keyword>
<sequence length="193" mass="21757">MKEVLSDQQNEAILQALDEAINNGPWEESNFLRAIGKNLNHIRENFVNQLGTRTKAQIQAETQLANRMALRSGQQEVFVSLYSADGSNIQSWERIVANLPRQMISRPIYASEEHVKAIIKTKENKINEAYLGIFINQSGVIALPPDKALSDKLGNLLLTLKDRTLDLDNISRFVHVSGVYHYDRGRLLKEASA</sequence>
<evidence type="ECO:0000313" key="1">
    <source>
        <dbReference type="EMBL" id="USQ14132.1"/>
    </source>
</evidence>
<reference evidence="1" key="1">
    <citation type="submission" date="2021-03" db="EMBL/GenBank/DDBJ databases">
        <title>Legionella lytica PCM 2298.</title>
        <authorList>
            <person name="Koper P."/>
        </authorList>
    </citation>
    <scope>NUCLEOTIDE SEQUENCE</scope>
    <source>
        <strain evidence="1">PCM 2298</strain>
    </source>
</reference>
<dbReference type="NCBIfam" id="TIGR02527">
    <property type="entry name" value="dot_icm_IcmQ"/>
    <property type="match status" value="1"/>
</dbReference>
<dbReference type="Pfam" id="PF09475">
    <property type="entry name" value="Dot_icm_IcmQ"/>
    <property type="match status" value="1"/>
</dbReference>
<accession>A0ABY4Y9K3</accession>
<proteinExistence type="predicted"/>
<dbReference type="InterPro" id="IPR013365">
    <property type="entry name" value="Dot_Icm_IcmQ"/>
</dbReference>
<protein>
    <submittedName>
        <fullName evidence="1">Dot/Icm secretion system protein IcmQ</fullName>
    </submittedName>
</protein>
<evidence type="ECO:0000313" key="2">
    <source>
        <dbReference type="Proteomes" id="UP001057474"/>
    </source>
</evidence>
<dbReference type="Gene3D" id="3.20.170.50">
    <property type="entry name" value="Dot/Icm secretion system IcmQ, C-terminal domain"/>
    <property type="match status" value="1"/>
</dbReference>
<gene>
    <name evidence="1" type="primary">icmQ</name>
    <name evidence="1" type="ORF">J2N86_02015</name>
</gene>
<dbReference type="EMBL" id="CP071527">
    <property type="protein sequence ID" value="USQ14132.1"/>
    <property type="molecule type" value="Genomic_DNA"/>
</dbReference>
<dbReference type="InterPro" id="IPR043089">
    <property type="entry name" value="Dot_Icm_IcmQ_C"/>
</dbReference>
<dbReference type="RefSeq" id="WP_252580579.1">
    <property type="nucleotide sequence ID" value="NZ_CP071527.1"/>
</dbReference>
<dbReference type="Gene3D" id="1.20.5.420">
    <property type="entry name" value="Immunoglobulin FC, subunit C"/>
    <property type="match status" value="1"/>
</dbReference>
<name>A0ABY4Y9K3_9GAMM</name>